<dbReference type="InterPro" id="IPR036179">
    <property type="entry name" value="Ig-like_dom_sf"/>
</dbReference>
<dbReference type="SMART" id="SM00409">
    <property type="entry name" value="IG"/>
    <property type="match status" value="3"/>
</dbReference>
<keyword evidence="2" id="KW-1133">Transmembrane helix</keyword>
<protein>
    <recommendedName>
        <fullName evidence="3">Ig-like domain-containing protein</fullName>
    </recommendedName>
</protein>
<gene>
    <name evidence="4" type="ORF">DPX16_0724</name>
</gene>
<feature type="domain" description="Ig-like" evidence="3">
    <location>
        <begin position="535"/>
        <end position="622"/>
    </location>
</feature>
<dbReference type="Proteomes" id="UP000281406">
    <property type="component" value="Unassembled WGS sequence"/>
</dbReference>
<dbReference type="Gene3D" id="2.60.40.10">
    <property type="entry name" value="Immunoglobulins"/>
    <property type="match status" value="3"/>
</dbReference>
<organism evidence="4 5">
    <name type="scientific">Anabarilius grahami</name>
    <name type="common">Kanglang fish</name>
    <name type="synonym">Barilius grahami</name>
    <dbReference type="NCBI Taxonomy" id="495550"/>
    <lineage>
        <taxon>Eukaryota</taxon>
        <taxon>Metazoa</taxon>
        <taxon>Chordata</taxon>
        <taxon>Craniata</taxon>
        <taxon>Vertebrata</taxon>
        <taxon>Euteleostomi</taxon>
        <taxon>Actinopterygii</taxon>
        <taxon>Neopterygii</taxon>
        <taxon>Teleostei</taxon>
        <taxon>Ostariophysi</taxon>
        <taxon>Cypriniformes</taxon>
        <taxon>Xenocyprididae</taxon>
        <taxon>Xenocypridinae</taxon>
        <taxon>Xenocypridinae incertae sedis</taxon>
        <taxon>Anabarilius</taxon>
    </lineage>
</organism>
<dbReference type="PANTHER" id="PTHR21063">
    <property type="entry name" value="LFA-3"/>
    <property type="match status" value="1"/>
</dbReference>
<reference evidence="4 5" key="1">
    <citation type="submission" date="2018-10" db="EMBL/GenBank/DDBJ databases">
        <title>Genome assembly for a Yunnan-Guizhou Plateau 3E fish, Anabarilius grahami (Regan), and its evolutionary and genetic applications.</title>
        <authorList>
            <person name="Jiang W."/>
        </authorList>
    </citation>
    <scope>NUCLEOTIDE SEQUENCE [LARGE SCALE GENOMIC DNA]</scope>
    <source>
        <strain evidence="4">AG-KIZ</strain>
        <tissue evidence="4">Muscle</tissue>
    </source>
</reference>
<evidence type="ECO:0000256" key="2">
    <source>
        <dbReference type="SAM" id="Phobius"/>
    </source>
</evidence>
<dbReference type="AlphaFoldDB" id="A0A3N0YVB6"/>
<dbReference type="PROSITE" id="PS50835">
    <property type="entry name" value="IG_LIKE"/>
    <property type="match status" value="1"/>
</dbReference>
<feature type="transmembrane region" description="Helical" evidence="2">
    <location>
        <begin position="637"/>
        <end position="660"/>
    </location>
</feature>
<evidence type="ECO:0000256" key="1">
    <source>
        <dbReference type="SAM" id="MobiDB-lite"/>
    </source>
</evidence>
<keyword evidence="5" id="KW-1185">Reference proteome</keyword>
<evidence type="ECO:0000313" key="4">
    <source>
        <dbReference type="EMBL" id="ROL49841.1"/>
    </source>
</evidence>
<evidence type="ECO:0000259" key="3">
    <source>
        <dbReference type="PROSITE" id="PS50835"/>
    </source>
</evidence>
<dbReference type="InterPro" id="IPR013783">
    <property type="entry name" value="Ig-like_fold"/>
</dbReference>
<dbReference type="PANTHER" id="PTHR21063:SF4">
    <property type="entry name" value="CD48 ANTIGEN-RELATED"/>
    <property type="match status" value="1"/>
</dbReference>
<dbReference type="CDD" id="cd00096">
    <property type="entry name" value="Ig"/>
    <property type="match status" value="1"/>
</dbReference>
<dbReference type="InterPro" id="IPR003599">
    <property type="entry name" value="Ig_sub"/>
</dbReference>
<proteinExistence type="predicted"/>
<dbReference type="OrthoDB" id="8741746at2759"/>
<dbReference type="EMBL" id="RJVU01025666">
    <property type="protein sequence ID" value="ROL49841.1"/>
    <property type="molecule type" value="Genomic_DNA"/>
</dbReference>
<keyword evidence="2" id="KW-0472">Membrane</keyword>
<dbReference type="InterPro" id="IPR007110">
    <property type="entry name" value="Ig-like_dom"/>
</dbReference>
<dbReference type="SUPFAM" id="SSF48726">
    <property type="entry name" value="Immunoglobulin"/>
    <property type="match status" value="3"/>
</dbReference>
<feature type="region of interest" description="Disordered" evidence="1">
    <location>
        <begin position="171"/>
        <end position="200"/>
    </location>
</feature>
<accession>A0A3N0YVB6</accession>
<evidence type="ECO:0000313" key="5">
    <source>
        <dbReference type="Proteomes" id="UP000281406"/>
    </source>
</evidence>
<keyword evidence="2" id="KW-0812">Transmembrane</keyword>
<name>A0A3N0YVB6_ANAGA</name>
<comment type="caution">
    <text evidence="4">The sequence shown here is derived from an EMBL/GenBank/DDBJ whole genome shotgun (WGS) entry which is preliminary data.</text>
</comment>
<sequence>MFLIPETPMAHQAEDRLRHQRQSGGPLERYVEEFLEVSYLVGWTDACLNAVFLMGLDRDMIRYCEPACNFSLVDSINLILFLNSSNFEVDVVTENQRVPCPAPSETHQASPAHHTPEPCTYRFNGTAHARFPVFVRPSPVSAETSPISAEPTPVPMGVLIEYEGMDWPVSAAEPESPVSAAEPAAPVSAAEPAAPACREPAPALSEPFEAHKSTPLRGLPKTSLHLPKYFFWGGARYPWVGYMWAPHMWVGFQHRHGSPRLLTRRGLPRPLTRLGSWTRPGDLHSSPLLSLHRHEVSRAPTPPPRSYIYGVRPRLPGGGGVFGVTDEMNSVTVMQGDSVTLHTDREMRSYDLILWRFGPENTLIVEINVTDSRVNVNDDYDARFKGRTQVDHQTGCLTITNTRIEHAGRYELQIYGMKKFFILIVYGGIGDKDEVKSLSVMKEDSVTLNTDREMRNNLILWRFGNYLIAEINKTGDSNAVYDDVLDGRFRDRLQVDHETGSLTITNTRPEHTGLYQLQSNHMRKFFMLSVYAPLPVPVIFSHCPQTPSSSSMSKYSLLCSVLNVSHVTLSWYKGNSLLSSTSVSDFSIRLSLPLEVEYQDKNTYRCVLNNSITDQTQHLDITQLCSDSVRGYDAVEAVIRLVVTVLVGVAAMAAAVVLVYDIRSRRAELDQAQIPTTAT</sequence>